<gene>
    <name evidence="2" type="ORF">AGERDE_LOCUS6659</name>
</gene>
<feature type="region of interest" description="Disordered" evidence="1">
    <location>
        <begin position="1"/>
        <end position="75"/>
    </location>
</feature>
<comment type="caution">
    <text evidence="2">The sequence shown here is derived from an EMBL/GenBank/DDBJ whole genome shotgun (WGS) entry which is preliminary data.</text>
</comment>
<feature type="compositionally biased region" description="Low complexity" evidence="1">
    <location>
        <begin position="47"/>
        <end position="57"/>
    </location>
</feature>
<feature type="compositionally biased region" description="Acidic residues" evidence="1">
    <location>
        <begin position="1"/>
        <end position="10"/>
    </location>
</feature>
<reference evidence="2" key="1">
    <citation type="submission" date="2021-06" db="EMBL/GenBank/DDBJ databases">
        <authorList>
            <person name="Kallberg Y."/>
            <person name="Tangrot J."/>
            <person name="Rosling A."/>
        </authorList>
    </citation>
    <scope>NUCLEOTIDE SEQUENCE</scope>
    <source>
        <strain evidence="2">MT106</strain>
    </source>
</reference>
<protein>
    <submittedName>
        <fullName evidence="2">12475_t:CDS:1</fullName>
    </submittedName>
</protein>
<name>A0A9N9FPG7_9GLOM</name>
<dbReference type="Proteomes" id="UP000789831">
    <property type="component" value="Unassembled WGS sequence"/>
</dbReference>
<evidence type="ECO:0000313" key="2">
    <source>
        <dbReference type="EMBL" id="CAG8550828.1"/>
    </source>
</evidence>
<dbReference type="AlphaFoldDB" id="A0A9N9FPG7"/>
<proteinExistence type="predicted"/>
<feature type="compositionally biased region" description="Low complexity" evidence="1">
    <location>
        <begin position="14"/>
        <end position="37"/>
    </location>
</feature>
<keyword evidence="3" id="KW-1185">Reference proteome</keyword>
<feature type="compositionally biased region" description="Polar residues" evidence="1">
    <location>
        <begin position="58"/>
        <end position="75"/>
    </location>
</feature>
<organism evidence="2 3">
    <name type="scientific">Ambispora gerdemannii</name>
    <dbReference type="NCBI Taxonomy" id="144530"/>
    <lineage>
        <taxon>Eukaryota</taxon>
        <taxon>Fungi</taxon>
        <taxon>Fungi incertae sedis</taxon>
        <taxon>Mucoromycota</taxon>
        <taxon>Glomeromycotina</taxon>
        <taxon>Glomeromycetes</taxon>
        <taxon>Archaeosporales</taxon>
        <taxon>Ambisporaceae</taxon>
        <taxon>Ambispora</taxon>
    </lineage>
</organism>
<evidence type="ECO:0000256" key="1">
    <source>
        <dbReference type="SAM" id="MobiDB-lite"/>
    </source>
</evidence>
<evidence type="ECO:0000313" key="3">
    <source>
        <dbReference type="Proteomes" id="UP000789831"/>
    </source>
</evidence>
<accession>A0A9N9FPG7</accession>
<sequence>MTNINDDDDKDLLTNKNNDPSDSLPSLPSFSSASSSLAEEKAKQGNSSTDGYDSSSSFMQSNVLSNEKPSSSTSHVTPLYLKNLHRQISKWDDKQIVSPRKEFNNEIIDAYKSMLDVLNKLR</sequence>
<dbReference type="EMBL" id="CAJVPL010001070">
    <property type="protein sequence ID" value="CAG8550828.1"/>
    <property type="molecule type" value="Genomic_DNA"/>
</dbReference>